<evidence type="ECO:0000313" key="2">
    <source>
        <dbReference type="Proteomes" id="UP000001036"/>
    </source>
</evidence>
<dbReference type="RefSeq" id="WP_012488832.1">
    <property type="nucleotide sequence ID" value="NC_010995.1"/>
</dbReference>
<accession>B3PEF4</accession>
<dbReference type="Proteomes" id="UP000001036">
    <property type="component" value="Chromosome"/>
</dbReference>
<reference evidence="1 2" key="1">
    <citation type="journal article" date="2008" name="J. Bacteriol.">
        <title>Insights into plant cell wall degradation from the genome sequence of the soil bacterium Cellvibrio japonicus.</title>
        <authorList>
            <person name="Deboy R.T."/>
            <person name="Mongodin E.F."/>
            <person name="Fouts D.E."/>
            <person name="Tailford L.E."/>
            <person name="Khouri H."/>
            <person name="Emerson J.B."/>
            <person name="Mohamoud Y."/>
            <person name="Watkins K."/>
            <person name="Henrissat B."/>
            <person name="Gilbert H.J."/>
            <person name="Nelson K.E."/>
        </authorList>
    </citation>
    <scope>NUCLEOTIDE SEQUENCE [LARGE SCALE GENOMIC DNA]</scope>
    <source>
        <strain evidence="1 2">Ueda107</strain>
    </source>
</reference>
<organism evidence="1 2">
    <name type="scientific">Cellvibrio japonicus (strain Ueda107)</name>
    <name type="common">Pseudomonas fluorescens subsp. cellulosa</name>
    <dbReference type="NCBI Taxonomy" id="498211"/>
    <lineage>
        <taxon>Bacteria</taxon>
        <taxon>Pseudomonadati</taxon>
        <taxon>Pseudomonadota</taxon>
        <taxon>Gammaproteobacteria</taxon>
        <taxon>Cellvibrionales</taxon>
        <taxon>Cellvibrionaceae</taxon>
        <taxon>Cellvibrio</taxon>
    </lineage>
</organism>
<dbReference type="STRING" id="498211.CJA_3256"/>
<dbReference type="SUPFAM" id="SSF56112">
    <property type="entry name" value="Protein kinase-like (PK-like)"/>
    <property type="match status" value="1"/>
</dbReference>
<keyword evidence="2" id="KW-1185">Reference proteome</keyword>
<protein>
    <recommendedName>
        <fullName evidence="3">Aminoglycoside phosphotransferase domain-containing protein</fullName>
    </recommendedName>
</protein>
<proteinExistence type="predicted"/>
<name>B3PEF4_CELJU</name>
<evidence type="ECO:0008006" key="3">
    <source>
        <dbReference type="Google" id="ProtNLM"/>
    </source>
</evidence>
<dbReference type="eggNOG" id="COG3173">
    <property type="taxonomic scope" value="Bacteria"/>
</dbReference>
<dbReference type="EMBL" id="CP000934">
    <property type="protein sequence ID" value="ACE85241.1"/>
    <property type="molecule type" value="Genomic_DNA"/>
</dbReference>
<sequence length="515" mass="58677">MTLASATPVSVTPALLDSLRPLRWFADKEASCEEFQCLDWALVSQDQAWHCLWILMQHLASERRYSFVIRQHPQLHLYEDATYSSELVHCLLACPDKRLPTAKGAFIAFNAACTLTAPFQVVPLEKNMTTNTLFKLSTPDSAWAVKFYRTLTHNNENEVSVLKALAKKSNDYAIAGTLEYQTCVNGQVSSTTLAIANKFMQGVPAYQLYSRSIKALFSRIAAGEVLDLSALTQVEDLYLLSFSIGANTAFFHQQVNAHYVQQGEQAFDVGSYVQCNRNRWLRVYDLLKQDRSLSSSDSDYLCHLLQEGYERYLGDAFVQDNAGIPASISHGDLHLSHLFIDPAQVSRCLLIDPAPRSLDEHEREFVTQSCLQDLKNLHRGLDYFSYDEIVDDLALAMGVSQLDAAHFIWRYPAKARELYPAHFHLLCYWSDVVFDGLMQGYNSQASHSSSKQGEVMQLFYFCRLLKEMEYNYAYERNLFKYCDYFYLRKFIDFPALAKNSPAPVTARKQSIPIEV</sequence>
<dbReference type="Gene3D" id="3.90.1200.10">
    <property type="match status" value="1"/>
</dbReference>
<dbReference type="AlphaFoldDB" id="B3PEF4"/>
<dbReference type="KEGG" id="cja:CJA_3256"/>
<dbReference type="InterPro" id="IPR011009">
    <property type="entry name" value="Kinase-like_dom_sf"/>
</dbReference>
<dbReference type="OrthoDB" id="9256004at2"/>
<gene>
    <name evidence="1" type="ordered locus">CJA_3256</name>
</gene>
<evidence type="ECO:0000313" key="1">
    <source>
        <dbReference type="EMBL" id="ACE85241.1"/>
    </source>
</evidence>
<dbReference type="HOGENOM" id="CLU_557691_0_0_6"/>